<reference evidence="10 11" key="1">
    <citation type="submission" date="2016-04" db="EMBL/GenBank/DDBJ databases">
        <title>Genome analysis of Thermosulfurimonas dismutans, the first thermophilic sulfur-disproportionating bacterium of the phylum Thermodesulfobacteria.</title>
        <authorList>
            <person name="Mardanov A.V."/>
            <person name="Beletsky A.V."/>
            <person name="Kadnikov V.V."/>
            <person name="Slobodkin A.I."/>
            <person name="Ravin N.V."/>
        </authorList>
    </citation>
    <scope>NUCLEOTIDE SEQUENCE [LARGE SCALE GENOMIC DNA]</scope>
    <source>
        <strain evidence="10 11">S95</strain>
    </source>
</reference>
<keyword evidence="8" id="KW-0464">Manganese</keyword>
<comment type="caution">
    <text evidence="10">The sequence shown here is derived from an EMBL/GenBank/DDBJ whole genome shotgun (WGS) entry which is preliminary data.</text>
</comment>
<dbReference type="AlphaFoldDB" id="A0A179D3X1"/>
<keyword evidence="7" id="KW-0238">DNA-binding</keyword>
<keyword evidence="5" id="KW-0460">Magnesium</keyword>
<dbReference type="PATRIC" id="fig|999894.6.peg.1206"/>
<accession>A0A179D3X1</accession>
<dbReference type="STRING" id="999894.TDIS_1211"/>
<keyword evidence="2" id="KW-0479">Metal-binding</keyword>
<dbReference type="Pfam" id="PF01867">
    <property type="entry name" value="Cas_Cas1"/>
    <property type="match status" value="1"/>
</dbReference>
<sequence>MILYLTEQGLKVSREGERLKLEIGQKKKEVRLAEVDQVVVFGRVNFTAPALQALLKRGIEVHFLTLSGKYLDKLSPPLGKNIELRLSQFQSFHNLWKRLELARAFVHGKIHNQREYLARQKRRLGETALEGPIFHLKRVLTELEKAKDIDEILGLEGMASRHYFEGLGILSKRSGFEFRERTRRPPRDPVNPCFP</sequence>
<name>A0A179D3X1_9BACT</name>
<keyword evidence="1" id="KW-0540">Nuclease</keyword>
<dbReference type="GO" id="GO:0003677">
    <property type="term" value="F:DNA binding"/>
    <property type="evidence" value="ECO:0007669"/>
    <property type="project" value="UniProtKB-KW"/>
</dbReference>
<evidence type="ECO:0000256" key="2">
    <source>
        <dbReference type="ARBA" id="ARBA00022723"/>
    </source>
</evidence>
<evidence type="ECO:0000256" key="6">
    <source>
        <dbReference type="ARBA" id="ARBA00023118"/>
    </source>
</evidence>
<dbReference type="PANTHER" id="PTHR34353:SF2">
    <property type="entry name" value="CRISPR-ASSOCIATED ENDONUCLEASE CAS1 1"/>
    <property type="match status" value="1"/>
</dbReference>
<keyword evidence="6" id="KW-0051">Antiviral defense</keyword>
<dbReference type="GO" id="GO:0051607">
    <property type="term" value="P:defense response to virus"/>
    <property type="evidence" value="ECO:0007669"/>
    <property type="project" value="UniProtKB-KW"/>
</dbReference>
<evidence type="ECO:0000256" key="9">
    <source>
        <dbReference type="ARBA" id="ARBA00038592"/>
    </source>
</evidence>
<dbReference type="GO" id="GO:0043571">
    <property type="term" value="P:maintenance of CRISPR repeat elements"/>
    <property type="evidence" value="ECO:0007669"/>
    <property type="project" value="InterPro"/>
</dbReference>
<evidence type="ECO:0000256" key="5">
    <source>
        <dbReference type="ARBA" id="ARBA00022842"/>
    </source>
</evidence>
<dbReference type="GO" id="GO:0046872">
    <property type="term" value="F:metal ion binding"/>
    <property type="evidence" value="ECO:0007669"/>
    <property type="project" value="UniProtKB-KW"/>
</dbReference>
<evidence type="ECO:0000256" key="4">
    <source>
        <dbReference type="ARBA" id="ARBA00022801"/>
    </source>
</evidence>
<dbReference type="Gene3D" id="1.20.120.920">
    <property type="entry name" value="CRISPR-associated endonuclease Cas1, C-terminal domain"/>
    <property type="match status" value="1"/>
</dbReference>
<dbReference type="EMBL" id="LWLG01000007">
    <property type="protein sequence ID" value="OAQ20755.1"/>
    <property type="molecule type" value="Genomic_DNA"/>
</dbReference>
<gene>
    <name evidence="10" type="ORF">TDIS_1211</name>
</gene>
<dbReference type="InterPro" id="IPR050646">
    <property type="entry name" value="Cas1"/>
</dbReference>
<dbReference type="OrthoDB" id="9803119at2"/>
<dbReference type="InterPro" id="IPR042211">
    <property type="entry name" value="CRISPR-assoc_Cas1_N"/>
</dbReference>
<dbReference type="NCBIfam" id="TIGR00287">
    <property type="entry name" value="cas1"/>
    <property type="match status" value="1"/>
</dbReference>
<comment type="subunit">
    <text evidence="9">Homodimer, forms a heterotetramer with a Cas2 homodimer.</text>
</comment>
<dbReference type="InterPro" id="IPR002729">
    <property type="entry name" value="CRISPR-assoc_Cas1"/>
</dbReference>
<keyword evidence="3" id="KW-0255">Endonuclease</keyword>
<organism evidence="10 11">
    <name type="scientific">Thermosulfurimonas dismutans</name>
    <dbReference type="NCBI Taxonomy" id="999894"/>
    <lineage>
        <taxon>Bacteria</taxon>
        <taxon>Pseudomonadati</taxon>
        <taxon>Thermodesulfobacteriota</taxon>
        <taxon>Thermodesulfobacteria</taxon>
        <taxon>Thermodesulfobacteriales</taxon>
        <taxon>Thermodesulfobacteriaceae</taxon>
        <taxon>Thermosulfurimonas</taxon>
    </lineage>
</organism>
<keyword evidence="11" id="KW-1185">Reference proteome</keyword>
<dbReference type="Gene3D" id="3.100.10.20">
    <property type="entry name" value="CRISPR-associated endonuclease Cas1, N-terminal domain"/>
    <property type="match status" value="1"/>
</dbReference>
<keyword evidence="4" id="KW-0378">Hydrolase</keyword>
<evidence type="ECO:0000256" key="1">
    <source>
        <dbReference type="ARBA" id="ARBA00022722"/>
    </source>
</evidence>
<evidence type="ECO:0000313" key="10">
    <source>
        <dbReference type="EMBL" id="OAQ20755.1"/>
    </source>
</evidence>
<evidence type="ECO:0000256" key="7">
    <source>
        <dbReference type="ARBA" id="ARBA00023125"/>
    </source>
</evidence>
<evidence type="ECO:0000256" key="8">
    <source>
        <dbReference type="ARBA" id="ARBA00023211"/>
    </source>
</evidence>
<proteinExistence type="predicted"/>
<dbReference type="InterPro" id="IPR042206">
    <property type="entry name" value="CRISPR-assoc_Cas1_C"/>
</dbReference>
<dbReference type="Proteomes" id="UP000078390">
    <property type="component" value="Unassembled WGS sequence"/>
</dbReference>
<dbReference type="PANTHER" id="PTHR34353">
    <property type="entry name" value="CRISPR-ASSOCIATED ENDONUCLEASE CAS1 1"/>
    <property type="match status" value="1"/>
</dbReference>
<dbReference type="GO" id="GO:0004519">
    <property type="term" value="F:endonuclease activity"/>
    <property type="evidence" value="ECO:0007669"/>
    <property type="project" value="UniProtKB-KW"/>
</dbReference>
<protein>
    <submittedName>
        <fullName evidence="10">CRISPR-associated protein Cas1</fullName>
    </submittedName>
</protein>
<dbReference type="GO" id="GO:0016787">
    <property type="term" value="F:hydrolase activity"/>
    <property type="evidence" value="ECO:0007669"/>
    <property type="project" value="UniProtKB-KW"/>
</dbReference>
<evidence type="ECO:0000256" key="3">
    <source>
        <dbReference type="ARBA" id="ARBA00022759"/>
    </source>
</evidence>
<dbReference type="CDD" id="cd09634">
    <property type="entry name" value="Cas1_I-II-III"/>
    <property type="match status" value="1"/>
</dbReference>
<evidence type="ECO:0000313" key="11">
    <source>
        <dbReference type="Proteomes" id="UP000078390"/>
    </source>
</evidence>